<evidence type="ECO:0000256" key="2">
    <source>
        <dbReference type="ARBA" id="ARBA00009674"/>
    </source>
</evidence>
<keyword evidence="10" id="KW-1185">Reference proteome</keyword>
<accession>A0A0B2X7P9</accession>
<evidence type="ECO:0000256" key="8">
    <source>
        <dbReference type="SAM" id="MobiDB-lite"/>
    </source>
</evidence>
<protein>
    <recommendedName>
        <fullName evidence="3">Vacuolar protein-sorting-associated protein 25</fullName>
    </recommendedName>
    <alternativeName>
        <fullName evidence="7">ESCRT-II complex subunit VPS25</fullName>
    </alternativeName>
</protein>
<dbReference type="RefSeq" id="XP_040682818.1">
    <property type="nucleotide sequence ID" value="XM_040819553.1"/>
</dbReference>
<dbReference type="GO" id="GO:0043328">
    <property type="term" value="P:protein transport to vacuole involved in ubiquitin-dependent protein catabolic process via the multivesicular body sorting pathway"/>
    <property type="evidence" value="ECO:0007669"/>
    <property type="project" value="TreeGrafter"/>
</dbReference>
<organism evidence="9 10">
    <name type="scientific">Metarhizium album (strain ARSEF 1941)</name>
    <dbReference type="NCBI Taxonomy" id="1081103"/>
    <lineage>
        <taxon>Eukaryota</taxon>
        <taxon>Fungi</taxon>
        <taxon>Dikarya</taxon>
        <taxon>Ascomycota</taxon>
        <taxon>Pezizomycotina</taxon>
        <taxon>Sordariomycetes</taxon>
        <taxon>Hypocreomycetidae</taxon>
        <taxon>Hypocreales</taxon>
        <taxon>Clavicipitaceae</taxon>
        <taxon>Metarhizium</taxon>
    </lineage>
</organism>
<keyword evidence="4" id="KW-0813">Transport</keyword>
<dbReference type="HOGENOM" id="CLU_087657_0_1_1"/>
<evidence type="ECO:0000256" key="4">
    <source>
        <dbReference type="ARBA" id="ARBA00022448"/>
    </source>
</evidence>
<comment type="subcellular location">
    <subcellularLocation>
        <location evidence="1">Cytoplasm</location>
    </subcellularLocation>
</comment>
<dbReference type="SUPFAM" id="SSF46785">
    <property type="entry name" value="Winged helix' DNA-binding domain"/>
    <property type="match status" value="2"/>
</dbReference>
<dbReference type="GO" id="GO:0016236">
    <property type="term" value="P:macroautophagy"/>
    <property type="evidence" value="ECO:0007669"/>
    <property type="project" value="UniProtKB-ARBA"/>
</dbReference>
<dbReference type="InterPro" id="IPR036390">
    <property type="entry name" value="WH_DNA-bd_sf"/>
</dbReference>
<gene>
    <name evidence="9" type="ORF">MAM_00754</name>
</gene>
<dbReference type="FunFam" id="1.10.10.10:FF:000141">
    <property type="entry name" value="vacuolar protein-sorting-associated protein 25"/>
    <property type="match status" value="1"/>
</dbReference>
<sequence>MTSPSPSPSPSSSPAPAPAPSQSQLPSQTPNPSFRFPREYHFPAFFTPQPNLTTHHAQLTKWSSLILSYTKHHRLFKLSLSSASESDLFTNRRISRRLALADIRQVIDFMRKDGRAEYAGSDKTKDGDFVYVYWKKPDEWAALLEAYVQDTAQKGSVLTLYELTDGEGTRGTELHGMDNEVLLKALNILVKRGKAQIFGSEDSLGVKFF</sequence>
<keyword evidence="6" id="KW-0653">Protein transport</keyword>
<dbReference type="Gene3D" id="1.10.10.10">
    <property type="entry name" value="Winged helix-like DNA-binding domain superfamily/Winged helix DNA-binding domain"/>
    <property type="match status" value="1"/>
</dbReference>
<comment type="caution">
    <text evidence="9">The sequence shown here is derived from an EMBL/GenBank/DDBJ whole genome shotgun (WGS) entry which is preliminary data.</text>
</comment>
<dbReference type="AlphaFoldDB" id="A0A0B2X7P9"/>
<dbReference type="PANTHER" id="PTHR13149:SF0">
    <property type="entry name" value="VACUOLAR PROTEIN-SORTING-ASSOCIATED PROTEIN 25"/>
    <property type="match status" value="1"/>
</dbReference>
<feature type="compositionally biased region" description="Low complexity" evidence="8">
    <location>
        <begin position="20"/>
        <end position="33"/>
    </location>
</feature>
<dbReference type="GeneID" id="63735209"/>
<dbReference type="Gene3D" id="1.10.10.570">
    <property type="entry name" value="Winged helix' DNA-binding domain. Chain C. Domain 1"/>
    <property type="match status" value="1"/>
</dbReference>
<feature type="compositionally biased region" description="Pro residues" evidence="8">
    <location>
        <begin position="1"/>
        <end position="19"/>
    </location>
</feature>
<dbReference type="STRING" id="1081103.A0A0B2X7P9"/>
<dbReference type="GO" id="GO:0042803">
    <property type="term" value="F:protein homodimerization activity"/>
    <property type="evidence" value="ECO:0007669"/>
    <property type="project" value="TreeGrafter"/>
</dbReference>
<evidence type="ECO:0000256" key="1">
    <source>
        <dbReference type="ARBA" id="ARBA00004496"/>
    </source>
</evidence>
<dbReference type="FunFam" id="1.10.10.570:FF:000003">
    <property type="entry name" value="Vacuolar protein-sorting-associated protein 25"/>
    <property type="match status" value="1"/>
</dbReference>
<dbReference type="PANTHER" id="PTHR13149">
    <property type="entry name" value="VACUOLAR PROTEIN SORTING-ASSOCIATED PROTEIN VPS25"/>
    <property type="match status" value="1"/>
</dbReference>
<dbReference type="Pfam" id="PF05871">
    <property type="entry name" value="ESCRT-II"/>
    <property type="match status" value="1"/>
</dbReference>
<dbReference type="GO" id="GO:0005198">
    <property type="term" value="F:structural molecule activity"/>
    <property type="evidence" value="ECO:0007669"/>
    <property type="project" value="TreeGrafter"/>
</dbReference>
<dbReference type="InterPro" id="IPR008570">
    <property type="entry name" value="ESCRT-II_cplx_Vps25-sub"/>
</dbReference>
<evidence type="ECO:0000313" key="9">
    <source>
        <dbReference type="EMBL" id="KHO01753.1"/>
    </source>
</evidence>
<dbReference type="EMBL" id="AZHE01000001">
    <property type="protein sequence ID" value="KHO01753.1"/>
    <property type="molecule type" value="Genomic_DNA"/>
</dbReference>
<reference evidence="9 10" key="1">
    <citation type="journal article" date="2014" name="Proc. Natl. Acad. Sci. U.S.A.">
        <title>Trajectory and genomic determinants of fungal-pathogen speciation and host adaptation.</title>
        <authorList>
            <person name="Hu X."/>
            <person name="Xiao G."/>
            <person name="Zheng P."/>
            <person name="Shang Y."/>
            <person name="Su Y."/>
            <person name="Zhang X."/>
            <person name="Liu X."/>
            <person name="Zhan S."/>
            <person name="St Leger R.J."/>
            <person name="Wang C."/>
        </authorList>
    </citation>
    <scope>NUCLEOTIDE SEQUENCE [LARGE SCALE GENOMIC DNA]</scope>
    <source>
        <strain evidence="9 10">ARSEF 1941</strain>
    </source>
</reference>
<name>A0A0B2X7P9_METAS</name>
<evidence type="ECO:0000256" key="3">
    <source>
        <dbReference type="ARBA" id="ARBA00017934"/>
    </source>
</evidence>
<keyword evidence="5" id="KW-0963">Cytoplasm</keyword>
<evidence type="ECO:0000313" key="10">
    <source>
        <dbReference type="Proteomes" id="UP000030816"/>
    </source>
</evidence>
<feature type="region of interest" description="Disordered" evidence="8">
    <location>
        <begin position="1"/>
        <end position="33"/>
    </location>
</feature>
<dbReference type="Proteomes" id="UP000030816">
    <property type="component" value="Unassembled WGS sequence"/>
</dbReference>
<dbReference type="InterPro" id="IPR014041">
    <property type="entry name" value="ESCRT-II_cplx_Vps25-sub_N"/>
</dbReference>
<dbReference type="GO" id="GO:0000814">
    <property type="term" value="C:ESCRT II complex"/>
    <property type="evidence" value="ECO:0007669"/>
    <property type="project" value="InterPro"/>
</dbReference>
<evidence type="ECO:0000256" key="5">
    <source>
        <dbReference type="ARBA" id="ARBA00022490"/>
    </source>
</evidence>
<evidence type="ECO:0000256" key="6">
    <source>
        <dbReference type="ARBA" id="ARBA00022927"/>
    </source>
</evidence>
<evidence type="ECO:0000256" key="7">
    <source>
        <dbReference type="ARBA" id="ARBA00030094"/>
    </source>
</evidence>
<comment type="similarity">
    <text evidence="2">Belongs to the VPS25 family.</text>
</comment>
<proteinExistence type="inferred from homology"/>
<dbReference type="OrthoDB" id="245150at2759"/>
<dbReference type="InterPro" id="IPR036388">
    <property type="entry name" value="WH-like_DNA-bd_sf"/>
</dbReference>